<sequence length="397" mass="42896">MFLKFALLCLSATSAVVSAVAVKRAPGGVVKKAGEPVVIDPKGDYLRVSFMNDGSLIGGYTAIQDNGENVLKTVRSVDGGASWQYLGEVFRGPRAKHDINNAMPLQLPNGRVLYAYRNHDRTGDDLHYTYFRISISYSDDGGVTFKYLSTVEEKVPVANTASGLWEPFLRLARDGTLQCYYSAENNGGDQDGFMKYSKDGGATWSNWIAVSGGDVTSRDGMIGVAPIDNDGNLMYVILVLPFTSSLFFVGFRPAKSQASSNGNVTIHSAVFEETQTGSFQVSYVLSHDDGYTWGQRGKLYTARNGGIAGAPQVYNVWGTLVASFMTNEDRAGTSGYDGAQMKVITSTDGAKSWSAGTVTGEVASHWPGVFNVDPTHFLALYSKDGLGIVTQRYELTN</sequence>
<name>A0A9N9UZN3_9HYPO</name>
<gene>
    <name evidence="2" type="ORF">CBYS24578_00009823</name>
</gene>
<keyword evidence="1" id="KW-0732">Signal</keyword>
<reference evidence="2" key="1">
    <citation type="submission" date="2021-10" db="EMBL/GenBank/DDBJ databases">
        <authorList>
            <person name="Piombo E."/>
        </authorList>
    </citation>
    <scope>NUCLEOTIDE SEQUENCE</scope>
</reference>
<organism evidence="2 3">
    <name type="scientific">Clonostachys byssicola</name>
    <dbReference type="NCBI Taxonomy" id="160290"/>
    <lineage>
        <taxon>Eukaryota</taxon>
        <taxon>Fungi</taxon>
        <taxon>Dikarya</taxon>
        <taxon>Ascomycota</taxon>
        <taxon>Pezizomycotina</taxon>
        <taxon>Sordariomycetes</taxon>
        <taxon>Hypocreomycetidae</taxon>
        <taxon>Hypocreales</taxon>
        <taxon>Bionectriaceae</taxon>
        <taxon>Clonostachys</taxon>
    </lineage>
</organism>
<evidence type="ECO:0000313" key="2">
    <source>
        <dbReference type="EMBL" id="CAH0003818.1"/>
    </source>
</evidence>
<feature type="chain" id="PRO_5040167613" description="Sialidase domain-containing protein" evidence="1">
    <location>
        <begin position="20"/>
        <end position="397"/>
    </location>
</feature>
<dbReference type="PANTHER" id="PTHR38792:SF3">
    <property type="entry name" value="BNR_ASP-BOX REPEAT DOMAIN PROTEIN (AFU_ORTHOLOGUE AFUA_7G06430)-RELATED"/>
    <property type="match status" value="1"/>
</dbReference>
<feature type="signal peptide" evidence="1">
    <location>
        <begin position="1"/>
        <end position="19"/>
    </location>
</feature>
<evidence type="ECO:0000256" key="1">
    <source>
        <dbReference type="SAM" id="SignalP"/>
    </source>
</evidence>
<comment type="caution">
    <text evidence="2">The sequence shown here is derived from an EMBL/GenBank/DDBJ whole genome shotgun (WGS) entry which is preliminary data.</text>
</comment>
<dbReference type="InterPro" id="IPR036278">
    <property type="entry name" value="Sialidase_sf"/>
</dbReference>
<evidence type="ECO:0000313" key="3">
    <source>
        <dbReference type="Proteomes" id="UP000754883"/>
    </source>
</evidence>
<dbReference type="PANTHER" id="PTHR38792">
    <property type="entry name" value="BNR/ASP-BOX REPEAT DOMAIN PROTEIN (AFU_ORTHOLOGUE AFUA_7G06430)-RELATED"/>
    <property type="match status" value="1"/>
</dbReference>
<dbReference type="OrthoDB" id="2739686at2759"/>
<dbReference type="CDD" id="cd15482">
    <property type="entry name" value="Sialidase_non-viral"/>
    <property type="match status" value="2"/>
</dbReference>
<proteinExistence type="predicted"/>
<keyword evidence="3" id="KW-1185">Reference proteome</keyword>
<evidence type="ECO:0008006" key="4">
    <source>
        <dbReference type="Google" id="ProtNLM"/>
    </source>
</evidence>
<dbReference type="SUPFAM" id="SSF50939">
    <property type="entry name" value="Sialidases"/>
    <property type="match status" value="1"/>
</dbReference>
<dbReference type="Gene3D" id="2.120.10.10">
    <property type="match status" value="2"/>
</dbReference>
<accession>A0A9N9UZN3</accession>
<dbReference type="AlphaFoldDB" id="A0A9N9UZN3"/>
<dbReference type="Proteomes" id="UP000754883">
    <property type="component" value="Unassembled WGS sequence"/>
</dbReference>
<protein>
    <recommendedName>
        <fullName evidence="4">Sialidase domain-containing protein</fullName>
    </recommendedName>
</protein>
<dbReference type="EMBL" id="CABFNO020001565">
    <property type="protein sequence ID" value="CAH0003818.1"/>
    <property type="molecule type" value="Genomic_DNA"/>
</dbReference>